<feature type="signal peptide" evidence="2">
    <location>
        <begin position="1"/>
        <end position="22"/>
    </location>
</feature>
<evidence type="ECO:0000313" key="4">
    <source>
        <dbReference type="Proteomes" id="UP000027120"/>
    </source>
</evidence>
<accession>A0A067DF18</accession>
<keyword evidence="4" id="KW-1185">Reference proteome</keyword>
<evidence type="ECO:0000313" key="3">
    <source>
        <dbReference type="EMBL" id="KDO41458.1"/>
    </source>
</evidence>
<dbReference type="PANTHER" id="PTHR33731">
    <property type="entry name" value="PROTEIN, PUTATIVE-RELATED"/>
    <property type="match status" value="1"/>
</dbReference>
<reference evidence="3 4" key="1">
    <citation type="submission" date="2014-04" db="EMBL/GenBank/DDBJ databases">
        <authorList>
            <consortium name="International Citrus Genome Consortium"/>
            <person name="Gmitter F."/>
            <person name="Chen C."/>
            <person name="Farmerie W."/>
            <person name="Harkins T."/>
            <person name="Desany B."/>
            <person name="Mohiuddin M."/>
            <person name="Kodira C."/>
            <person name="Borodovsky M."/>
            <person name="Lomsadze A."/>
            <person name="Burns P."/>
            <person name="Jenkins J."/>
            <person name="Prochnik S."/>
            <person name="Shu S."/>
            <person name="Chapman J."/>
            <person name="Pitluck S."/>
            <person name="Schmutz J."/>
            <person name="Rokhsar D."/>
        </authorList>
    </citation>
    <scope>NUCLEOTIDE SEQUENCE</scope>
</reference>
<dbReference type="EMBL" id="KK785631">
    <property type="protein sequence ID" value="KDO41458.1"/>
    <property type="molecule type" value="Genomic_DNA"/>
</dbReference>
<dbReference type="InterPro" id="IPR024489">
    <property type="entry name" value="Organ_specific_prot"/>
</dbReference>
<dbReference type="AlphaFoldDB" id="A0A067DF18"/>
<organism evidence="3 4">
    <name type="scientific">Citrus sinensis</name>
    <name type="common">Sweet orange</name>
    <name type="synonym">Citrus aurantium var. sinensis</name>
    <dbReference type="NCBI Taxonomy" id="2711"/>
    <lineage>
        <taxon>Eukaryota</taxon>
        <taxon>Viridiplantae</taxon>
        <taxon>Streptophyta</taxon>
        <taxon>Embryophyta</taxon>
        <taxon>Tracheophyta</taxon>
        <taxon>Spermatophyta</taxon>
        <taxon>Magnoliopsida</taxon>
        <taxon>eudicotyledons</taxon>
        <taxon>Gunneridae</taxon>
        <taxon>Pentapetalae</taxon>
        <taxon>rosids</taxon>
        <taxon>malvids</taxon>
        <taxon>Sapindales</taxon>
        <taxon>Rutaceae</taxon>
        <taxon>Aurantioideae</taxon>
        <taxon>Citrus</taxon>
    </lineage>
</organism>
<name>A0A067DF18_CITSI</name>
<evidence type="ECO:0000256" key="2">
    <source>
        <dbReference type="SAM" id="SignalP"/>
    </source>
</evidence>
<feature type="chain" id="PRO_5001639479" evidence="2">
    <location>
        <begin position="23"/>
        <end position="154"/>
    </location>
</feature>
<dbReference type="Proteomes" id="UP000027120">
    <property type="component" value="Unassembled WGS sequence"/>
</dbReference>
<keyword evidence="2" id="KW-0732">Signal</keyword>
<feature type="region of interest" description="Disordered" evidence="1">
    <location>
        <begin position="132"/>
        <end position="154"/>
    </location>
</feature>
<evidence type="ECO:0000256" key="1">
    <source>
        <dbReference type="SAM" id="MobiDB-lite"/>
    </source>
</evidence>
<protein>
    <submittedName>
        <fullName evidence="3">Uncharacterized protein</fullName>
    </submittedName>
</protein>
<dbReference type="Pfam" id="PF10950">
    <property type="entry name" value="Organ_specific"/>
    <property type="match status" value="1"/>
</dbReference>
<sequence length="154" mass="17477">MRPLFVLCTLSVLLLLASTIDARKYLEEYWRIAMKGQPMPESVQDLLAGDRAASTTDENADQKSNPLIVSYNVQPSEVESLAKNFNPRPNIFFYGFHNSHNDQPSEVESLAKNFNPRPNIFFYGFHNSHNDQPSEVKSFDKDVLKPDNKVDANA</sequence>
<dbReference type="PANTHER" id="PTHR33731:SF2">
    <property type="entry name" value="ORGAN-SPECIFIC PROTEIN S2-LIKE"/>
    <property type="match status" value="1"/>
</dbReference>
<proteinExistence type="predicted"/>
<gene>
    <name evidence="3" type="ORF">CISIN_1g031711mg</name>
</gene>